<proteinExistence type="predicted"/>
<dbReference type="Gene3D" id="2.40.10.10">
    <property type="entry name" value="Trypsin-like serine proteases"/>
    <property type="match status" value="1"/>
</dbReference>
<reference evidence="1 2" key="1">
    <citation type="submission" date="2018-06" db="EMBL/GenBank/DDBJ databases">
        <title>Comparative genomics reveals the genomic features of Rhizophagus irregularis, R. cerebriforme, R. diaphanum and Gigaspora rosea, and their symbiotic lifestyle signature.</title>
        <authorList>
            <person name="Morin E."/>
            <person name="San Clemente H."/>
            <person name="Chen E.C.H."/>
            <person name="De La Providencia I."/>
            <person name="Hainaut M."/>
            <person name="Kuo A."/>
            <person name="Kohler A."/>
            <person name="Murat C."/>
            <person name="Tang N."/>
            <person name="Roy S."/>
            <person name="Loubradou J."/>
            <person name="Henrissat B."/>
            <person name="Grigoriev I.V."/>
            <person name="Corradi N."/>
            <person name="Roux C."/>
            <person name="Martin F.M."/>
        </authorList>
    </citation>
    <scope>NUCLEOTIDE SEQUENCE [LARGE SCALE GENOMIC DNA]</scope>
    <source>
        <strain evidence="1 2">DAOM 194757</strain>
    </source>
</reference>
<dbReference type="OrthoDB" id="10037376at2759"/>
<name>A0A397VTL5_9GLOM</name>
<protein>
    <recommendedName>
        <fullName evidence="3">Peptidase S1 domain-containing protein</fullName>
    </recommendedName>
</protein>
<keyword evidence="2" id="KW-1185">Reference proteome</keyword>
<evidence type="ECO:0000313" key="1">
    <source>
        <dbReference type="EMBL" id="RIB25910.1"/>
    </source>
</evidence>
<dbReference type="InterPro" id="IPR043504">
    <property type="entry name" value="Peptidase_S1_PA_chymotrypsin"/>
</dbReference>
<evidence type="ECO:0008006" key="3">
    <source>
        <dbReference type="Google" id="ProtNLM"/>
    </source>
</evidence>
<organism evidence="1 2">
    <name type="scientific">Gigaspora rosea</name>
    <dbReference type="NCBI Taxonomy" id="44941"/>
    <lineage>
        <taxon>Eukaryota</taxon>
        <taxon>Fungi</taxon>
        <taxon>Fungi incertae sedis</taxon>
        <taxon>Mucoromycota</taxon>
        <taxon>Glomeromycotina</taxon>
        <taxon>Glomeromycetes</taxon>
        <taxon>Diversisporales</taxon>
        <taxon>Gigasporaceae</taxon>
        <taxon>Gigaspora</taxon>
    </lineage>
</organism>
<dbReference type="Proteomes" id="UP000266673">
    <property type="component" value="Unassembled WGS sequence"/>
</dbReference>
<evidence type="ECO:0000313" key="2">
    <source>
        <dbReference type="Proteomes" id="UP000266673"/>
    </source>
</evidence>
<accession>A0A397VTL5</accession>
<sequence length="98" mass="11006">MPNCPKDGEHLCSWQGNTFDFDQNLPNHELYRGIPIDVGGGSSGGPWIRDYDPNTNTGVIDGVSHGLLPSPYPSQGYTATWRWRNDDFSELLKYAEDF</sequence>
<comment type="caution">
    <text evidence="1">The sequence shown here is derived from an EMBL/GenBank/DDBJ whole genome shotgun (WGS) entry which is preliminary data.</text>
</comment>
<gene>
    <name evidence="1" type="ORF">C2G38_2066331</name>
</gene>
<dbReference type="EMBL" id="QKWP01000157">
    <property type="protein sequence ID" value="RIB25910.1"/>
    <property type="molecule type" value="Genomic_DNA"/>
</dbReference>
<dbReference type="AlphaFoldDB" id="A0A397VTL5"/>